<keyword evidence="5" id="KW-1185">Reference proteome</keyword>
<sequence length="417" mass="42506">MSPTARRMLGLTATGPIIGSILAGHSAFAADGTPLSPTDQKIADDLESRIKEAGLGANLSGFVMDAESDREIFGNNASTALMPASNTKLATATAALTALGPDHRFTTRVVYGDGTLTLIGGGDRVLTTDDLSALAKTAADGLSAAGLTSVKVRVDDSLFPEPALATGWTDGYFPDVVSPVRPLVVDGNPVMDTSLDAGEVFAGLLADQGITTDGTVVRGTTAAGDVPVASHSSPPLSEIVKRMILNSDNNIAETLLRMTAIAAGQPATFEGGATAVRTVLSEEYDVPLDGVELFDGSGLSRSARIPATTLADLVDLLTDPRHKTVLGPILDGLPVAGETGTLGPGLGRFDTEPSICATGEVQAKTGTLTGALALSGLTVGQDGRWKVFSFVENGASADPADTKEVLDGLAATVNGCF</sequence>
<name>A0A917RPU8_9ACTN</name>
<protein>
    <submittedName>
        <fullName evidence="4">Peptidase S13</fullName>
    </submittedName>
</protein>
<accession>A0A917RPU8</accession>
<dbReference type="PANTHER" id="PTHR30023">
    <property type="entry name" value="D-ALANYL-D-ALANINE CARBOXYPEPTIDASE"/>
    <property type="match status" value="1"/>
</dbReference>
<dbReference type="GO" id="GO:0006508">
    <property type="term" value="P:proteolysis"/>
    <property type="evidence" value="ECO:0007669"/>
    <property type="project" value="InterPro"/>
</dbReference>
<dbReference type="Gene3D" id="3.40.710.10">
    <property type="entry name" value="DD-peptidase/beta-lactamase superfamily"/>
    <property type="match status" value="2"/>
</dbReference>
<comment type="caution">
    <text evidence="4">The sequence shown here is derived from an EMBL/GenBank/DDBJ whole genome shotgun (WGS) entry which is preliminary data.</text>
</comment>
<comment type="similarity">
    <text evidence="1">Belongs to the peptidase S13 family.</text>
</comment>
<feature type="chain" id="PRO_5037733828" evidence="3">
    <location>
        <begin position="30"/>
        <end position="417"/>
    </location>
</feature>
<evidence type="ECO:0000256" key="1">
    <source>
        <dbReference type="ARBA" id="ARBA00006096"/>
    </source>
</evidence>
<dbReference type="PRINTS" id="PR00922">
    <property type="entry name" value="DADACBPTASE3"/>
</dbReference>
<dbReference type="AlphaFoldDB" id="A0A917RPU8"/>
<evidence type="ECO:0000256" key="3">
    <source>
        <dbReference type="SAM" id="SignalP"/>
    </source>
</evidence>
<dbReference type="Proteomes" id="UP000637788">
    <property type="component" value="Unassembled WGS sequence"/>
</dbReference>
<dbReference type="NCBIfam" id="TIGR00666">
    <property type="entry name" value="PBP4"/>
    <property type="match status" value="1"/>
</dbReference>
<dbReference type="EMBL" id="BMPQ01000061">
    <property type="protein sequence ID" value="GGL17559.1"/>
    <property type="molecule type" value="Genomic_DNA"/>
</dbReference>
<reference evidence="4" key="1">
    <citation type="journal article" date="2014" name="Int. J. Syst. Evol. Microbiol.">
        <title>Complete genome sequence of Corynebacterium casei LMG S-19264T (=DSM 44701T), isolated from a smear-ripened cheese.</title>
        <authorList>
            <consortium name="US DOE Joint Genome Institute (JGI-PGF)"/>
            <person name="Walter F."/>
            <person name="Albersmeier A."/>
            <person name="Kalinowski J."/>
            <person name="Ruckert C."/>
        </authorList>
    </citation>
    <scope>NUCLEOTIDE SEQUENCE</scope>
    <source>
        <strain evidence="4">JCM 3035</strain>
    </source>
</reference>
<reference evidence="4" key="2">
    <citation type="submission" date="2020-09" db="EMBL/GenBank/DDBJ databases">
        <authorList>
            <person name="Sun Q."/>
            <person name="Ohkuma M."/>
        </authorList>
    </citation>
    <scope>NUCLEOTIDE SEQUENCE</scope>
    <source>
        <strain evidence="4">JCM 3035</strain>
    </source>
</reference>
<dbReference type="SUPFAM" id="SSF56601">
    <property type="entry name" value="beta-lactamase/transpeptidase-like"/>
    <property type="match status" value="1"/>
</dbReference>
<feature type="signal peptide" evidence="3">
    <location>
        <begin position="1"/>
        <end position="29"/>
    </location>
</feature>
<dbReference type="Pfam" id="PF02113">
    <property type="entry name" value="Peptidase_S13"/>
    <property type="match status" value="1"/>
</dbReference>
<gene>
    <name evidence="4" type="ORF">GCM10010094_93040</name>
</gene>
<keyword evidence="2" id="KW-0378">Hydrolase</keyword>
<dbReference type="GO" id="GO:0000270">
    <property type="term" value="P:peptidoglycan metabolic process"/>
    <property type="evidence" value="ECO:0007669"/>
    <property type="project" value="TreeGrafter"/>
</dbReference>
<organism evidence="4 5">
    <name type="scientific">Streptomyces flaveus</name>
    <dbReference type="NCBI Taxonomy" id="66370"/>
    <lineage>
        <taxon>Bacteria</taxon>
        <taxon>Bacillati</taxon>
        <taxon>Actinomycetota</taxon>
        <taxon>Actinomycetes</taxon>
        <taxon>Kitasatosporales</taxon>
        <taxon>Streptomycetaceae</taxon>
        <taxon>Streptomyces</taxon>
        <taxon>Streptomyces aurantiacus group</taxon>
    </lineage>
</organism>
<dbReference type="GO" id="GO:0004185">
    <property type="term" value="F:serine-type carboxypeptidase activity"/>
    <property type="evidence" value="ECO:0007669"/>
    <property type="project" value="InterPro"/>
</dbReference>
<dbReference type="InterPro" id="IPR012338">
    <property type="entry name" value="Beta-lactam/transpept-like"/>
</dbReference>
<proteinExistence type="inferred from homology"/>
<evidence type="ECO:0000313" key="4">
    <source>
        <dbReference type="EMBL" id="GGL17559.1"/>
    </source>
</evidence>
<keyword evidence="3" id="KW-0732">Signal</keyword>
<evidence type="ECO:0000256" key="2">
    <source>
        <dbReference type="ARBA" id="ARBA00022801"/>
    </source>
</evidence>
<dbReference type="InterPro" id="IPR000667">
    <property type="entry name" value="Peptidase_S13"/>
</dbReference>
<evidence type="ECO:0000313" key="5">
    <source>
        <dbReference type="Proteomes" id="UP000637788"/>
    </source>
</evidence>
<dbReference type="RefSeq" id="WP_189327755.1">
    <property type="nucleotide sequence ID" value="NZ_BMPQ01000061.1"/>
</dbReference>
<dbReference type="PANTHER" id="PTHR30023:SF0">
    <property type="entry name" value="PENICILLIN-SENSITIVE CARBOXYPEPTIDASE A"/>
    <property type="match status" value="1"/>
</dbReference>